<evidence type="ECO:0000313" key="1">
    <source>
        <dbReference type="EMBL" id="SCV05659.1"/>
    </source>
</evidence>
<reference evidence="2" key="1">
    <citation type="submission" date="2016-03" db="EMBL/GenBank/DDBJ databases">
        <authorList>
            <person name="Devillers Hugo."/>
        </authorList>
    </citation>
    <scope>NUCLEOTIDE SEQUENCE [LARGE SCALE GENOMIC DNA]</scope>
</reference>
<protein>
    <submittedName>
        <fullName evidence="1">LANO_0H12354g1_1</fullName>
    </submittedName>
</protein>
<dbReference type="Pfam" id="PF08691">
    <property type="entry name" value="Nse5"/>
    <property type="match status" value="1"/>
</dbReference>
<dbReference type="Proteomes" id="UP000189911">
    <property type="component" value="Chromosome H"/>
</dbReference>
<name>A0A1G4KMA0_9SACH</name>
<dbReference type="InterPro" id="IPR014803">
    <property type="entry name" value="DNA_repair_Nse5/Nse6"/>
</dbReference>
<organism evidence="1 2">
    <name type="scientific">Lachancea nothofagi CBS 11611</name>
    <dbReference type="NCBI Taxonomy" id="1266666"/>
    <lineage>
        <taxon>Eukaryota</taxon>
        <taxon>Fungi</taxon>
        <taxon>Dikarya</taxon>
        <taxon>Ascomycota</taxon>
        <taxon>Saccharomycotina</taxon>
        <taxon>Saccharomycetes</taxon>
        <taxon>Saccharomycetales</taxon>
        <taxon>Saccharomycetaceae</taxon>
        <taxon>Lachancea</taxon>
    </lineage>
</organism>
<dbReference type="OrthoDB" id="4050598at2759"/>
<dbReference type="EMBL" id="LT598447">
    <property type="protein sequence ID" value="SCV05659.1"/>
    <property type="molecule type" value="Genomic_DNA"/>
</dbReference>
<sequence length="546" mass="63578">MTNETRTAPRASQDGEPAPYGVELTVENVRFFEMVNTLCAVENYDQLLFSFEAQQGYEIDEKFHIPPADILIVLMTLSVIPDYGTSRINARIDPFNVGRASFDTRSLKILKGFVELLQDKKASKCHNIQLLRSQFFIVLDHINCNGSQTFMRNHERDPQKRRKTNSGVRLETTTFAEREVYSKPGFKNLYSSYVSTLEHKPEILKNTILTSRLCQEGEFWNCVAWALLTSVSEDTHLYERSKQWIQLLRIIFDVFELQHDYYIQYKARFDSQSFVLNKKDSPLVRLFESLESRDLNTAFCDILLIGFDYSIAGNFVVHPVYPKETKRPDYYVPRNAKSKSSKFAESIQFRHRLLRLFLLSLRPMSEQSEGHNHVLLDSTFSCTLGRFLSKIEDLCQLKHFFSVRVLPSSDQNYMQIIAQATLRESIEIFGLHESIASVEKLRSGGSILEPLIEIFSSGFPPLDEDWEKSRESFYTSLERCDICLLAILRNWENDNELKSLKACKSSKKFIKSVKLNDQRREEFAMIMKWEDLPIPLLYTHLKKLYR</sequence>
<accession>A0A1G4KMA0</accession>
<keyword evidence="2" id="KW-1185">Reference proteome</keyword>
<proteinExistence type="predicted"/>
<dbReference type="AlphaFoldDB" id="A0A1G4KMA0"/>
<gene>
    <name evidence="1" type="ORF">LANO_0H12354G</name>
</gene>
<evidence type="ECO:0000313" key="2">
    <source>
        <dbReference type="Proteomes" id="UP000189911"/>
    </source>
</evidence>